<protein>
    <recommendedName>
        <fullName evidence="3">Apea-like HEPN domain-containing protein</fullName>
    </recommendedName>
</protein>
<evidence type="ECO:0000313" key="2">
    <source>
        <dbReference type="Proteomes" id="UP001495910"/>
    </source>
</evidence>
<organism evidence="1 2">
    <name type="scientific">Collimonas rhizosphaerae</name>
    <dbReference type="NCBI Taxonomy" id="3126357"/>
    <lineage>
        <taxon>Bacteria</taxon>
        <taxon>Pseudomonadati</taxon>
        <taxon>Pseudomonadota</taxon>
        <taxon>Betaproteobacteria</taxon>
        <taxon>Burkholderiales</taxon>
        <taxon>Oxalobacteraceae</taxon>
        <taxon>Collimonas</taxon>
    </lineage>
</organism>
<evidence type="ECO:0000313" key="1">
    <source>
        <dbReference type="EMBL" id="MEM4987498.1"/>
    </source>
</evidence>
<proteinExistence type="predicted"/>
<sequence length="197" mass="22382">MLQELFSVLWAEQVTLFDLEKDKIRKQRKLPSSFADMVLNGKTEIRSAAYIAEKWALPNEVAAEYTRIAPIFSELRNWRDRVIHSGGTVGHVYTDESGFMIDATDKLFSWANCWAPEEVGVNNLAPLDPWLAKVVFESMNACNRFVESFARTFSMPAPIAPGLMVYSRSPMNEALHLLKDLHELQTAKLNTAKNPNY</sequence>
<evidence type="ECO:0008006" key="3">
    <source>
        <dbReference type="Google" id="ProtNLM"/>
    </source>
</evidence>
<comment type="caution">
    <text evidence="1">The sequence shown here is derived from an EMBL/GenBank/DDBJ whole genome shotgun (WGS) entry which is preliminary data.</text>
</comment>
<dbReference type="RefSeq" id="WP_342829044.1">
    <property type="nucleotide sequence ID" value="NZ_JBANDC010000005.1"/>
</dbReference>
<dbReference type="Proteomes" id="UP001495910">
    <property type="component" value="Unassembled WGS sequence"/>
</dbReference>
<gene>
    <name evidence="1" type="ORF">V8G57_08885</name>
</gene>
<name>A0ABU9PU38_9BURK</name>
<accession>A0ABU9PU38</accession>
<dbReference type="EMBL" id="JBANDC010000005">
    <property type="protein sequence ID" value="MEM4987498.1"/>
    <property type="molecule type" value="Genomic_DNA"/>
</dbReference>
<keyword evidence="2" id="KW-1185">Reference proteome</keyword>
<reference evidence="1 2" key="1">
    <citation type="submission" date="2024-02" db="EMBL/GenBank/DDBJ databases">
        <title>Draft genome sequence of Collimonas sp. strain H4R21, an effective mineral-weathering bacterial strain isolated from the beech rhizosphere.</title>
        <authorList>
            <person name="Morin E."/>
            <person name="Uroz S."/>
            <person name="Leveau J.H.J."/>
            <person name="Kumar R."/>
            <person name="Rey M.W."/>
            <person name="Pham J."/>
        </authorList>
    </citation>
    <scope>NUCLEOTIDE SEQUENCE [LARGE SCALE GENOMIC DNA]</scope>
    <source>
        <strain evidence="1 2">H4R21</strain>
    </source>
</reference>